<dbReference type="AlphaFoldDB" id="A0A6V7XVV4"/>
<name>A0A6V7XVV4_MELEN</name>
<evidence type="ECO:0000313" key="2">
    <source>
        <dbReference type="Proteomes" id="UP000580250"/>
    </source>
</evidence>
<accession>A0A6V7XVV4</accession>
<sequence length="114" mass="13078">MSERVYEFERDKAGPYRIILIEILNKVYLVCYVGQLDPERKDGIAVKYAVKNKNNDPIFKECTDKSLKSKNADKKKGNEPDYDYWNNAGPKHGLLVKYLSGGNFSFSASYLKES</sequence>
<evidence type="ECO:0000313" key="1">
    <source>
        <dbReference type="EMBL" id="CAD2203473.1"/>
    </source>
</evidence>
<proteinExistence type="predicted"/>
<dbReference type="EMBL" id="CAJEWN010002398">
    <property type="protein sequence ID" value="CAD2203473.1"/>
    <property type="molecule type" value="Genomic_DNA"/>
</dbReference>
<dbReference type="Proteomes" id="UP000580250">
    <property type="component" value="Unassembled WGS sequence"/>
</dbReference>
<reference evidence="1 2" key="1">
    <citation type="submission" date="2020-08" db="EMBL/GenBank/DDBJ databases">
        <authorList>
            <person name="Koutsovoulos G."/>
            <person name="Danchin GJ E."/>
        </authorList>
    </citation>
    <scope>NUCLEOTIDE SEQUENCE [LARGE SCALE GENOMIC DNA]</scope>
</reference>
<gene>
    <name evidence="1" type="ORF">MENT_LOCUS57164</name>
</gene>
<protein>
    <submittedName>
        <fullName evidence="1">Uncharacterized protein</fullName>
    </submittedName>
</protein>
<organism evidence="1 2">
    <name type="scientific">Meloidogyne enterolobii</name>
    <name type="common">Root-knot nematode worm</name>
    <name type="synonym">Meloidogyne mayaguensis</name>
    <dbReference type="NCBI Taxonomy" id="390850"/>
    <lineage>
        <taxon>Eukaryota</taxon>
        <taxon>Metazoa</taxon>
        <taxon>Ecdysozoa</taxon>
        <taxon>Nematoda</taxon>
        <taxon>Chromadorea</taxon>
        <taxon>Rhabditida</taxon>
        <taxon>Tylenchina</taxon>
        <taxon>Tylenchomorpha</taxon>
        <taxon>Tylenchoidea</taxon>
        <taxon>Meloidogynidae</taxon>
        <taxon>Meloidogyninae</taxon>
        <taxon>Meloidogyne</taxon>
    </lineage>
</organism>
<comment type="caution">
    <text evidence="1">The sequence shown here is derived from an EMBL/GenBank/DDBJ whole genome shotgun (WGS) entry which is preliminary data.</text>
</comment>